<dbReference type="AlphaFoldDB" id="Q5I732"/>
<accession>Q5I732</accession>
<dbReference type="GO" id="GO:0016020">
    <property type="term" value="C:membrane"/>
    <property type="evidence" value="ECO:0007669"/>
    <property type="project" value="UniProtKB-SubCell"/>
</dbReference>
<reference evidence="6" key="1">
    <citation type="journal article" date="2009" name="Anaerobe">
        <title>The intD mobile genetic element from Dichelobacter nodosus, the causative agent of ovine footrot, is associated with the benign phenotype.</title>
        <authorList>
            <person name="Tanjung L.R."/>
            <person name="Whittle G."/>
            <person name="Shaw B.E."/>
            <person name="Bloomfield G.A."/>
            <person name="Katz M.E."/>
            <person name="Cheetham B.F."/>
        </authorList>
    </citation>
    <scope>NUCLEOTIDE SEQUENCE</scope>
    <source>
        <strain evidence="6">C305-1</strain>
    </source>
</reference>
<dbReference type="Gene3D" id="2.40.128.260">
    <property type="entry name" value="Type IV secretion system, VirB10/TraB/TrbI"/>
    <property type="match status" value="2"/>
</dbReference>
<sequence length="192" mass="21174">MRNIDYSLIKGTKIPCTLETTIISEQRGFTSCIINQDVYSGNARVLLIEKGTKVTGEYNGSVKNGDRRLQIIWDRLITPYDVVIQLDSPVADRLGASGITGEVDNRWMTRIGSALLVSLFSDALEITADNSKSAEVIVDSGTAKTSQDLAKEILDKNINLSPIVYIKEGQMLNIYVADDIDLSSIYRVQPTN</sequence>
<keyword evidence="3" id="KW-0812">Transmembrane</keyword>
<dbReference type="Pfam" id="PF03743">
    <property type="entry name" value="TrbI"/>
    <property type="match status" value="1"/>
</dbReference>
<evidence type="ECO:0000256" key="2">
    <source>
        <dbReference type="ARBA" id="ARBA00010265"/>
    </source>
</evidence>
<keyword evidence="5" id="KW-0472">Membrane</keyword>
<dbReference type="EMBL" id="AY847513">
    <property type="protein sequence ID" value="AAW31834.1"/>
    <property type="molecule type" value="Genomic_DNA"/>
</dbReference>
<gene>
    <name evidence="6" type="primary">virB10</name>
</gene>
<evidence type="ECO:0000256" key="5">
    <source>
        <dbReference type="ARBA" id="ARBA00023136"/>
    </source>
</evidence>
<comment type="subcellular location">
    <subcellularLocation>
        <location evidence="1">Membrane</location>
        <topology evidence="1">Single-pass membrane protein</topology>
    </subcellularLocation>
</comment>
<organism evidence="6">
    <name type="scientific">Dichelobacter nodosus</name>
    <name type="common">Bacteroides nodosus</name>
    <dbReference type="NCBI Taxonomy" id="870"/>
    <lineage>
        <taxon>Bacteria</taxon>
        <taxon>Pseudomonadati</taxon>
        <taxon>Pseudomonadota</taxon>
        <taxon>Gammaproteobacteria</taxon>
        <taxon>Cardiobacteriales</taxon>
        <taxon>Cardiobacteriaceae</taxon>
        <taxon>Dichelobacter</taxon>
    </lineage>
</organism>
<evidence type="ECO:0000256" key="4">
    <source>
        <dbReference type="ARBA" id="ARBA00022989"/>
    </source>
</evidence>
<keyword evidence="4" id="KW-1133">Transmembrane helix</keyword>
<dbReference type="InterPro" id="IPR042217">
    <property type="entry name" value="T4SS_VirB10/TrbI"/>
</dbReference>
<evidence type="ECO:0000313" key="6">
    <source>
        <dbReference type="EMBL" id="AAW31834.1"/>
    </source>
</evidence>
<name>Q5I732_DICNO</name>
<dbReference type="CDD" id="cd16429">
    <property type="entry name" value="VirB10"/>
    <property type="match status" value="1"/>
</dbReference>
<comment type="similarity">
    <text evidence="2">Belongs to the TrbI/VirB10 family.</text>
</comment>
<evidence type="ECO:0000256" key="1">
    <source>
        <dbReference type="ARBA" id="ARBA00004167"/>
    </source>
</evidence>
<proteinExistence type="inferred from homology"/>
<protein>
    <submittedName>
        <fullName evidence="6">VirB10</fullName>
    </submittedName>
</protein>
<dbReference type="InterPro" id="IPR005498">
    <property type="entry name" value="T4SS_VirB10/TraB/TrbI"/>
</dbReference>
<evidence type="ECO:0000256" key="3">
    <source>
        <dbReference type="ARBA" id="ARBA00022692"/>
    </source>
</evidence>